<evidence type="ECO:0000313" key="6">
    <source>
        <dbReference type="EMBL" id="KAK7472682.1"/>
    </source>
</evidence>
<keyword evidence="7" id="KW-1185">Reference proteome</keyword>
<dbReference type="InterPro" id="IPR007219">
    <property type="entry name" value="XnlR_reg_dom"/>
</dbReference>
<dbReference type="EMBL" id="JBANRG010000001">
    <property type="protein sequence ID" value="KAK7472682.1"/>
    <property type="molecule type" value="Genomic_DNA"/>
</dbReference>
<feature type="domain" description="Zn(2)-C6 fungal-type" evidence="4">
    <location>
        <begin position="24"/>
        <end position="64"/>
    </location>
</feature>
<organism evidence="6 7">
    <name type="scientific">Marasmiellus scandens</name>
    <dbReference type="NCBI Taxonomy" id="2682957"/>
    <lineage>
        <taxon>Eukaryota</taxon>
        <taxon>Fungi</taxon>
        <taxon>Dikarya</taxon>
        <taxon>Basidiomycota</taxon>
        <taxon>Agaricomycotina</taxon>
        <taxon>Agaricomycetes</taxon>
        <taxon>Agaricomycetidae</taxon>
        <taxon>Agaricales</taxon>
        <taxon>Marasmiineae</taxon>
        <taxon>Omphalotaceae</taxon>
        <taxon>Marasmiellus</taxon>
    </lineage>
</organism>
<dbReference type="SMART" id="SM00066">
    <property type="entry name" value="GAL4"/>
    <property type="match status" value="1"/>
</dbReference>
<keyword evidence="1" id="KW-0479">Metal-binding</keyword>
<evidence type="ECO:0000259" key="5">
    <source>
        <dbReference type="SMART" id="SM00906"/>
    </source>
</evidence>
<evidence type="ECO:0000313" key="7">
    <source>
        <dbReference type="Proteomes" id="UP001498398"/>
    </source>
</evidence>
<dbReference type="InterPro" id="IPR036864">
    <property type="entry name" value="Zn2-C6_fun-type_DNA-bd_sf"/>
</dbReference>
<accession>A0ABR1K902</accession>
<dbReference type="CDD" id="cd00067">
    <property type="entry name" value="GAL4"/>
    <property type="match status" value="1"/>
</dbReference>
<dbReference type="Pfam" id="PF00172">
    <property type="entry name" value="Zn_clus"/>
    <property type="match status" value="1"/>
</dbReference>
<name>A0ABR1K902_9AGAR</name>
<dbReference type="CDD" id="cd12148">
    <property type="entry name" value="fungal_TF_MHR"/>
    <property type="match status" value="1"/>
</dbReference>
<evidence type="ECO:0000259" key="4">
    <source>
        <dbReference type="SMART" id="SM00066"/>
    </source>
</evidence>
<feature type="region of interest" description="Disordered" evidence="3">
    <location>
        <begin position="93"/>
        <end position="139"/>
    </location>
</feature>
<dbReference type="Pfam" id="PF04082">
    <property type="entry name" value="Fungal_trans"/>
    <property type="match status" value="1"/>
</dbReference>
<feature type="compositionally biased region" description="Polar residues" evidence="3">
    <location>
        <begin position="93"/>
        <end position="104"/>
    </location>
</feature>
<keyword evidence="2" id="KW-0539">Nucleus</keyword>
<feature type="compositionally biased region" description="Low complexity" evidence="3">
    <location>
        <begin position="110"/>
        <end position="136"/>
    </location>
</feature>
<dbReference type="PANTHER" id="PTHR46910:SF38">
    <property type="entry name" value="ZN(2)-C6 FUNGAL-TYPE DOMAIN-CONTAINING PROTEIN"/>
    <property type="match status" value="1"/>
</dbReference>
<evidence type="ECO:0000256" key="3">
    <source>
        <dbReference type="SAM" id="MobiDB-lite"/>
    </source>
</evidence>
<dbReference type="Gene3D" id="4.10.240.10">
    <property type="entry name" value="Zn(2)-C6 fungal-type DNA-binding domain"/>
    <property type="match status" value="1"/>
</dbReference>
<gene>
    <name evidence="6" type="primary">GIN1_1</name>
    <name evidence="6" type="ORF">VKT23_000795</name>
</gene>
<protein>
    <submittedName>
        <fullName evidence="6">Gypsy retrotransposon integrase-like protein 1</fullName>
    </submittedName>
</protein>
<comment type="caution">
    <text evidence="6">The sequence shown here is derived from an EMBL/GenBank/DDBJ whole genome shotgun (WGS) entry which is preliminary data.</text>
</comment>
<dbReference type="Proteomes" id="UP001498398">
    <property type="component" value="Unassembled WGS sequence"/>
</dbReference>
<dbReference type="SMART" id="SM00906">
    <property type="entry name" value="Fungal_trans"/>
    <property type="match status" value="1"/>
</dbReference>
<dbReference type="InterPro" id="IPR001138">
    <property type="entry name" value="Zn2Cys6_DnaBD"/>
</dbReference>
<evidence type="ECO:0000256" key="2">
    <source>
        <dbReference type="ARBA" id="ARBA00023242"/>
    </source>
</evidence>
<evidence type="ECO:0000256" key="1">
    <source>
        <dbReference type="ARBA" id="ARBA00022723"/>
    </source>
</evidence>
<proteinExistence type="predicted"/>
<dbReference type="SUPFAM" id="SSF57701">
    <property type="entry name" value="Zn2/Cys6 DNA-binding domain"/>
    <property type="match status" value="1"/>
</dbReference>
<sequence>MIFRILVDGKLVFDFFPNRSTCNSRLHRKKVKCDSANMPGNRCSNCIAFNLECTHSEPPKKRGPKSTYVENLEKRVKSLEEVIRKFSPGANLDSLTSKDNAMKNSPSPPSLSSISAGSPIHPPTSSDSPTAAPSSSQDDDDLAHVALAEHLKLLSLDAIDKRFFGESSGFMLLRSAHGVKSEFTGIDSFNARHFKRPKYWGSSPWERLPPIEPTYVFPEHDLLVHLIALYFEKVNAFLPVLHAPTFKRNIAQGLHMRNNQFGATVLLVCAVASRYSEDPRVLAVPGEYLSCGWQWYQQVSVMRQSLFEIPTLYELQMYCLATIHLIGSSCPQAAWTLVSIGIRFAQELGVHRRKPDGYKLTAEAEQMKRAFWVLVSLDRLISCFVGRPSSIRDEDFDVEPPIEVDDEYWENFTQPPDKPSVISCFVWHLKLCEILAFTLRTLYATKKSKILLGLVGDNWEQTTVAELDSALNAWVNSIPDHLRWDPNREDKLFFHQSAFLYIQYYHCQIQTHRPFIQKKSPLSFPSLAICTNASRACIHVVEVHARRGIIGLPHVLNACFTAGVVLLFNIWGSKRAGVKIDPQRELSDVKKMIEIFNACDRWIVAGRFCDILAELAQDLNPSDHISPSNKRARDSDVPLQMIQSKPLASSHQPAPPMIGHLQEKQTLPIKTAPSSYTHAGQLHSNREQRPEASQHNTYYNYNISIPVLSSAASEGVSYAPPQPTGLPGHVETTFDTLFVDSNTVKATYADANSGQTDAGVHNFQAPDAAWAQALDSNAVNMWMSAPVGFNFDDWGNYIERDMFSVGRQSSGSSPGIYPKGQRE</sequence>
<reference evidence="6 7" key="1">
    <citation type="submission" date="2024-01" db="EMBL/GenBank/DDBJ databases">
        <title>A draft genome for the cacao thread blight pathogen Marasmiellus scandens.</title>
        <authorList>
            <person name="Baruah I.K."/>
            <person name="Leung J."/>
            <person name="Bukari Y."/>
            <person name="Amoako-Attah I."/>
            <person name="Meinhardt L.W."/>
            <person name="Bailey B.A."/>
            <person name="Cohen S.P."/>
        </authorList>
    </citation>
    <scope>NUCLEOTIDE SEQUENCE [LARGE SCALE GENOMIC DNA]</scope>
    <source>
        <strain evidence="6 7">GH-19</strain>
    </source>
</reference>
<dbReference type="PANTHER" id="PTHR46910">
    <property type="entry name" value="TRANSCRIPTION FACTOR PDR1"/>
    <property type="match status" value="1"/>
</dbReference>
<feature type="domain" description="Xylanolytic transcriptional activator regulatory" evidence="5">
    <location>
        <begin position="334"/>
        <end position="407"/>
    </location>
</feature>
<dbReference type="InterPro" id="IPR050987">
    <property type="entry name" value="AtrR-like"/>
</dbReference>